<feature type="binding site" evidence="3">
    <location>
        <position position="344"/>
    </location>
    <ligand>
        <name>CTP</name>
        <dbReference type="ChEBI" id="CHEBI:37563"/>
    </ligand>
</feature>
<dbReference type="InterPro" id="IPR036551">
    <property type="entry name" value="Flavin_trans-like"/>
</dbReference>
<dbReference type="PANTHER" id="PTHR14359:SF6">
    <property type="entry name" value="PHOSPHOPANTOTHENOYLCYSTEINE DECARBOXYLASE"/>
    <property type="match status" value="1"/>
</dbReference>
<keyword evidence="1 3" id="KW-0210">Decarboxylase</keyword>
<evidence type="ECO:0000259" key="6">
    <source>
        <dbReference type="Pfam" id="PF04127"/>
    </source>
</evidence>
<gene>
    <name evidence="3" type="primary">coaBC</name>
    <name evidence="7" type="ORF">SAMN05444424_0373</name>
</gene>
<dbReference type="GO" id="GO:0015937">
    <property type="term" value="P:coenzyme A biosynthetic process"/>
    <property type="evidence" value="ECO:0007669"/>
    <property type="project" value="UniProtKB-UniRule"/>
</dbReference>
<reference evidence="8" key="1">
    <citation type="submission" date="2016-11" db="EMBL/GenBank/DDBJ databases">
        <authorList>
            <person name="Jaros S."/>
            <person name="Januszkiewicz K."/>
            <person name="Wedrychowicz H."/>
        </authorList>
    </citation>
    <scope>NUCLEOTIDE SEQUENCE [LARGE SCALE GENOMIC DNA]</scope>
    <source>
        <strain evidence="8">DSM 4029</strain>
    </source>
</reference>
<feature type="binding site" evidence="3">
    <location>
        <position position="291"/>
    </location>
    <ligand>
        <name>CTP</name>
        <dbReference type="ChEBI" id="CHEBI:37563"/>
    </ligand>
</feature>
<keyword evidence="2 3" id="KW-0456">Lyase</keyword>
<feature type="binding site" evidence="3">
    <location>
        <position position="340"/>
    </location>
    <ligand>
        <name>CTP</name>
        <dbReference type="ChEBI" id="CHEBI:37563"/>
    </ligand>
</feature>
<feature type="active site" description="Proton donor" evidence="3">
    <location>
        <position position="159"/>
    </location>
</feature>
<dbReference type="Gene3D" id="3.40.50.1950">
    <property type="entry name" value="Flavin prenyltransferase-like"/>
    <property type="match status" value="1"/>
</dbReference>
<dbReference type="GO" id="GO:0046872">
    <property type="term" value="F:metal ion binding"/>
    <property type="evidence" value="ECO:0007669"/>
    <property type="project" value="UniProtKB-KW"/>
</dbReference>
<keyword evidence="3" id="KW-0511">Multifunctional enzyme</keyword>
<comment type="function">
    <text evidence="4">Catalyzes two steps in the biosynthesis of coenzyme A. In the first step cysteine is conjugated to 4'-phosphopantothenate to form 4-phosphopantothenoylcysteine, in the latter compound is decarboxylated to form 4'-phosphopantotheine.</text>
</comment>
<dbReference type="InterPro" id="IPR003382">
    <property type="entry name" value="Flavoprotein"/>
</dbReference>
<comment type="pathway">
    <text evidence="3 4">Cofactor biosynthesis; coenzyme A biosynthesis; CoA from (R)-pantothenate: step 2/5.</text>
</comment>
<dbReference type="GO" id="GO:0004632">
    <property type="term" value="F:phosphopantothenate--cysteine ligase activity"/>
    <property type="evidence" value="ECO:0007669"/>
    <property type="project" value="UniProtKB-UniRule"/>
</dbReference>
<evidence type="ECO:0000256" key="3">
    <source>
        <dbReference type="HAMAP-Rule" id="MF_02225"/>
    </source>
</evidence>
<protein>
    <recommendedName>
        <fullName evidence="3">Coenzyme A biosynthesis bifunctional protein CoaBC</fullName>
    </recommendedName>
    <alternativeName>
        <fullName evidence="3">DNA/pantothenate metabolism flavoprotein</fullName>
    </alternativeName>
    <alternativeName>
        <fullName evidence="3">Phosphopantothenoylcysteine synthetase/decarboxylase</fullName>
        <shortName evidence="3">PPCS-PPCDC</shortName>
    </alternativeName>
    <domain>
        <recommendedName>
            <fullName evidence="3">Phosphopantothenoylcysteine decarboxylase</fullName>
            <shortName evidence="3">PPC decarboxylase</shortName>
            <shortName evidence="3">PPC-DC</shortName>
            <ecNumber evidence="3">4.1.1.36</ecNumber>
        </recommendedName>
        <alternativeName>
            <fullName evidence="3">CoaC</fullName>
        </alternativeName>
    </domain>
    <domain>
        <recommendedName>
            <fullName evidence="3">Phosphopantothenate--cysteine ligase</fullName>
            <ecNumber evidence="3">6.3.2.5</ecNumber>
        </recommendedName>
        <alternativeName>
            <fullName evidence="3">CoaB</fullName>
        </alternativeName>
        <alternativeName>
            <fullName evidence="3">Phosphopantothenoylcysteine synthetase</fullName>
            <shortName evidence="3">PPC synthetase</shortName>
            <shortName evidence="3">PPC-S</shortName>
        </alternativeName>
    </domain>
</protein>
<dbReference type="Proteomes" id="UP000184089">
    <property type="component" value="Unassembled WGS sequence"/>
</dbReference>
<evidence type="ECO:0000313" key="7">
    <source>
        <dbReference type="EMBL" id="SHF69699.1"/>
    </source>
</evidence>
<comment type="similarity">
    <text evidence="3 4">In the C-terminal section; belongs to the PPC synthetase family.</text>
</comment>
<keyword evidence="3 4" id="KW-0285">Flavoprotein</keyword>
<comment type="catalytic activity">
    <reaction evidence="3 4">
        <text>N-[(R)-4-phosphopantothenoyl]-L-cysteine + H(+) = (R)-4'-phosphopantetheine + CO2</text>
        <dbReference type="Rhea" id="RHEA:16793"/>
        <dbReference type="ChEBI" id="CHEBI:15378"/>
        <dbReference type="ChEBI" id="CHEBI:16526"/>
        <dbReference type="ChEBI" id="CHEBI:59458"/>
        <dbReference type="ChEBI" id="CHEBI:61723"/>
        <dbReference type="EC" id="4.1.1.36"/>
    </reaction>
</comment>
<dbReference type="InterPro" id="IPR007085">
    <property type="entry name" value="DNA/pantothenate-metab_flavo_C"/>
</dbReference>
<proteinExistence type="inferred from homology"/>
<dbReference type="PANTHER" id="PTHR14359">
    <property type="entry name" value="HOMO-OLIGOMERIC FLAVIN CONTAINING CYS DECARBOXYLASE FAMILY"/>
    <property type="match status" value="1"/>
</dbReference>
<evidence type="ECO:0000256" key="1">
    <source>
        <dbReference type="ARBA" id="ARBA00022793"/>
    </source>
</evidence>
<dbReference type="EC" id="6.3.2.5" evidence="3"/>
<dbReference type="Pfam" id="PF04127">
    <property type="entry name" value="DFP"/>
    <property type="match status" value="1"/>
</dbReference>
<dbReference type="NCBIfam" id="TIGR00521">
    <property type="entry name" value="coaBC_dfp"/>
    <property type="match status" value="1"/>
</dbReference>
<dbReference type="InterPro" id="IPR035929">
    <property type="entry name" value="CoaB-like_sf"/>
</dbReference>
<comment type="similarity">
    <text evidence="3 4">In the N-terminal section; belongs to the HFCD (homo-oligomeric flavin containing Cys decarboxylase) superfamily.</text>
</comment>
<dbReference type="EC" id="4.1.1.36" evidence="3"/>
<comment type="cofactor">
    <cofactor evidence="3">
        <name>Mg(2+)</name>
        <dbReference type="ChEBI" id="CHEBI:18420"/>
    </cofactor>
</comment>
<comment type="caution">
    <text evidence="7">The sequence shown here is derived from an EMBL/GenBank/DDBJ whole genome shotgun (WGS) entry which is preliminary data.</text>
</comment>
<evidence type="ECO:0000256" key="4">
    <source>
        <dbReference type="RuleBase" id="RU364078"/>
    </source>
</evidence>
<dbReference type="GO" id="GO:0015941">
    <property type="term" value="P:pantothenate catabolic process"/>
    <property type="evidence" value="ECO:0007669"/>
    <property type="project" value="InterPro"/>
</dbReference>
<comment type="cofactor">
    <cofactor evidence="3">
        <name>FMN</name>
        <dbReference type="ChEBI" id="CHEBI:58210"/>
    </cofactor>
    <text evidence="3">Binds 1 FMN per subunit.</text>
</comment>
<comment type="function">
    <text evidence="3">Catalyzes two sequential steps in the biosynthesis of coenzyme A. In the first step cysteine is conjugated to 4'-phosphopantothenate to form 4-phosphopantothenoylcysteine. In the second step the latter compound is decarboxylated to form 4'-phosphopantotheine.</text>
</comment>
<dbReference type="InterPro" id="IPR005252">
    <property type="entry name" value="CoaBC"/>
</dbReference>
<dbReference type="EMBL" id="FQVY01000001">
    <property type="protein sequence ID" value="SHF69699.1"/>
    <property type="molecule type" value="Genomic_DNA"/>
</dbReference>
<evidence type="ECO:0000259" key="5">
    <source>
        <dbReference type="Pfam" id="PF02441"/>
    </source>
</evidence>
<keyword evidence="3 4" id="KW-0436">Ligase</keyword>
<dbReference type="HAMAP" id="MF_02225">
    <property type="entry name" value="CoaBC"/>
    <property type="match status" value="1"/>
</dbReference>
<feature type="region of interest" description="Phosphopantothenate--cysteine ligase" evidence="3">
    <location>
        <begin position="193"/>
        <end position="406"/>
    </location>
</feature>
<comment type="caution">
    <text evidence="3">Lacks conserved residue(s) required for the propagation of feature annotation.</text>
</comment>
<feature type="domain" description="Flavoprotein" evidence="5">
    <location>
        <begin position="7"/>
        <end position="178"/>
    </location>
</feature>
<name>A0AAQ1RV05_9FIRM</name>
<evidence type="ECO:0000313" key="8">
    <source>
        <dbReference type="Proteomes" id="UP000184089"/>
    </source>
</evidence>
<organism evidence="7 8">
    <name type="scientific">Bittarella massiliensis</name>
    <name type="common">ex Durand et al. 2017</name>
    <dbReference type="NCBI Taxonomy" id="1720313"/>
    <lineage>
        <taxon>Bacteria</taxon>
        <taxon>Bacillati</taxon>
        <taxon>Bacillota</taxon>
        <taxon>Clostridia</taxon>
        <taxon>Eubacteriales</taxon>
        <taxon>Oscillospiraceae</taxon>
        <taxon>Bittarella (ex Durand et al. 2017)</taxon>
    </lineage>
</organism>
<accession>A0AAQ1RV05</accession>
<feature type="region of interest" description="Phosphopantothenoylcysteine decarboxylase" evidence="3">
    <location>
        <begin position="1"/>
        <end position="192"/>
    </location>
</feature>
<dbReference type="Gene3D" id="3.40.50.10300">
    <property type="entry name" value="CoaB-like"/>
    <property type="match status" value="1"/>
</dbReference>
<dbReference type="GO" id="GO:0004633">
    <property type="term" value="F:phosphopantothenoylcysteine decarboxylase activity"/>
    <property type="evidence" value="ECO:0007669"/>
    <property type="project" value="UniProtKB-UniRule"/>
</dbReference>
<keyword evidence="3 4" id="KW-0288">FMN</keyword>
<evidence type="ECO:0000256" key="2">
    <source>
        <dbReference type="ARBA" id="ARBA00023239"/>
    </source>
</evidence>
<comment type="catalytic activity">
    <reaction evidence="3 4">
        <text>(R)-4'-phosphopantothenate + L-cysteine + CTP = N-[(R)-4-phosphopantothenoyl]-L-cysteine + CMP + diphosphate + H(+)</text>
        <dbReference type="Rhea" id="RHEA:19397"/>
        <dbReference type="ChEBI" id="CHEBI:10986"/>
        <dbReference type="ChEBI" id="CHEBI:15378"/>
        <dbReference type="ChEBI" id="CHEBI:33019"/>
        <dbReference type="ChEBI" id="CHEBI:35235"/>
        <dbReference type="ChEBI" id="CHEBI:37563"/>
        <dbReference type="ChEBI" id="CHEBI:59458"/>
        <dbReference type="ChEBI" id="CHEBI:60377"/>
        <dbReference type="EC" id="6.3.2.5"/>
    </reaction>
</comment>
<sequence length="406" mass="43985">MMDLTGKKILLGITGGIAAYKMANVASALTKEGAEVHVLMSENATQFITPLTFETLTRRKAYVDTFDRVFSWDVKHISLTEGADLFAVAPATANFIAKAACGLADDMLTTTFLAATCPKLVAPAMNVNMYENPATQQNIETLRRRGMLIVEPDSGYLACGVTAKGRLPEPPALVEAIHRILFPPKRDLEGVRLLVTAGPTREYLDPVRFLSNRSTGKMGYAIAAAAQRRGAVVTLVTGKVSLAPPEGVETVPVESAEEMYRAVMDRLDGQDMVVKAAAVADFTPAQTAEDKLKKDQLDGRIELVRTKDILAAVGECARPDQVICGFSMETRDLVENSSKKLASKRADMIVANNLKQPGAGFEVDTNVATLLTKEGAEELPLLQKGELADRLLDRLLALWQAKRGEH</sequence>
<dbReference type="SUPFAM" id="SSF102645">
    <property type="entry name" value="CoaB-like"/>
    <property type="match status" value="1"/>
</dbReference>
<dbReference type="GO" id="GO:0010181">
    <property type="term" value="F:FMN binding"/>
    <property type="evidence" value="ECO:0007669"/>
    <property type="project" value="UniProtKB-UniRule"/>
</dbReference>
<feature type="domain" description="DNA/pantothenate metabolism flavoprotein C-terminal" evidence="6">
    <location>
        <begin position="188"/>
        <end position="396"/>
    </location>
</feature>
<feature type="binding site" evidence="3">
    <location>
        <position position="326"/>
    </location>
    <ligand>
        <name>CTP</name>
        <dbReference type="ChEBI" id="CHEBI:37563"/>
    </ligand>
</feature>
<keyword evidence="3" id="KW-0479">Metal-binding</keyword>
<feature type="binding site" evidence="3">
    <location>
        <position position="281"/>
    </location>
    <ligand>
        <name>CTP</name>
        <dbReference type="ChEBI" id="CHEBI:37563"/>
    </ligand>
</feature>
<dbReference type="GO" id="GO:0071513">
    <property type="term" value="C:phosphopantothenoylcysteine decarboxylase complex"/>
    <property type="evidence" value="ECO:0007669"/>
    <property type="project" value="TreeGrafter"/>
</dbReference>
<comment type="pathway">
    <text evidence="3 4">Cofactor biosynthesis; coenzyme A biosynthesis; CoA from (R)-pantothenate: step 3/5.</text>
</comment>
<dbReference type="SUPFAM" id="SSF52507">
    <property type="entry name" value="Homo-oligomeric flavin-containing Cys decarboxylases, HFCD"/>
    <property type="match status" value="1"/>
</dbReference>
<dbReference type="Pfam" id="PF02441">
    <property type="entry name" value="Flavoprotein"/>
    <property type="match status" value="1"/>
</dbReference>
<dbReference type="AlphaFoldDB" id="A0AAQ1RV05"/>
<keyword evidence="3" id="KW-0460">Magnesium</keyword>